<comment type="similarity">
    <text evidence="4">Belongs to the TNF receptor-associated factor family. A subfamily.</text>
</comment>
<evidence type="ECO:0000256" key="18">
    <source>
        <dbReference type="ARBA" id="ARBA00023054"/>
    </source>
</evidence>
<dbReference type="SMART" id="SM00061">
    <property type="entry name" value="MATH"/>
    <property type="match status" value="1"/>
</dbReference>
<keyword evidence="7" id="KW-1017">Isopeptide bond</keyword>
<dbReference type="GO" id="GO:0008270">
    <property type="term" value="F:zinc ion binding"/>
    <property type="evidence" value="ECO:0007669"/>
    <property type="project" value="UniProtKB-KW"/>
</dbReference>
<dbReference type="GO" id="GO:0070534">
    <property type="term" value="P:protein K63-linked ubiquitination"/>
    <property type="evidence" value="ECO:0007669"/>
    <property type="project" value="UniProtKB-ARBA"/>
</dbReference>
<keyword evidence="27" id="KW-1185">Reference proteome</keyword>
<dbReference type="GO" id="GO:0002700">
    <property type="term" value="P:regulation of production of molecular mediator of immune response"/>
    <property type="evidence" value="ECO:0007669"/>
    <property type="project" value="UniProtKB-ARBA"/>
</dbReference>
<sequence>MAAANSTPPGSLDLNQPGFAKEILGTKLEVKYLCSDCKNILRRPFQAQCGHRYCSYCLKKIISAGPQKCASCIQEGIYEEGISILETSSAFPDNAARREVESLPAVCINSGCTWKGTIKEYEVKIKARLSMSASFFFPLCLGKAQLCRCLRLLLPCSEGTNGLTFADQPAGDRLQKSSHQGCSAAPRLSVSPALCNNLPAGLWQRRLAAAFRDHVKTCGRSKVPCRFEVVGCAEVVENEKLLEHESKCLAEHLYMLLSFVLSLKAGSGDLKPLPALSSSQNNSPLLAANSLCSESELSRSLELLGRCEALERKTVTFENIVCVLNREVERVSLTAEAYSRQHRLDQEKIETLSNKVRQLERSIGLKDLAMAEMEEKMRNMEASTYDGVFIWKITEFARKRQEAITGRAPAIFSPAFYTSKYGYKMCLRVYLNGDGTGRGTHLSLFFVVMKGPNDALLRWPFNQKVTLMLLDQNNREHIIDAFRPDVTSSSFQRPITEMNIASGCPLFCPVSVMEAKNSYVRDDAIFIKAIVDLTGL</sequence>
<evidence type="ECO:0000256" key="17">
    <source>
        <dbReference type="ARBA" id="ARBA00022990"/>
    </source>
</evidence>
<keyword evidence="9" id="KW-0808">Transferase</keyword>
<evidence type="ECO:0000256" key="11">
    <source>
        <dbReference type="ARBA" id="ARBA00022723"/>
    </source>
</evidence>
<dbReference type="InterPro" id="IPR001293">
    <property type="entry name" value="Znf_TRAF"/>
</dbReference>
<dbReference type="Pfam" id="PF21341">
    <property type="entry name" value="TRAF2_zf"/>
    <property type="match status" value="1"/>
</dbReference>
<accession>A0A7L3Y7E4</accession>
<dbReference type="GO" id="GO:0008289">
    <property type="term" value="F:lipid binding"/>
    <property type="evidence" value="ECO:0007669"/>
    <property type="project" value="UniProtKB-KW"/>
</dbReference>
<keyword evidence="18" id="KW-0175">Coiled coil</keyword>
<evidence type="ECO:0000256" key="20">
    <source>
        <dbReference type="ARBA" id="ARBA00072827"/>
    </source>
</evidence>
<dbReference type="Gene3D" id="3.30.40.10">
    <property type="entry name" value="Zinc/RING finger domain, C3HC4 (zinc finger)"/>
    <property type="match status" value="1"/>
</dbReference>
<dbReference type="GO" id="GO:0009898">
    <property type="term" value="C:cytoplasmic side of plasma membrane"/>
    <property type="evidence" value="ECO:0007669"/>
    <property type="project" value="TreeGrafter"/>
</dbReference>
<evidence type="ECO:0000256" key="14">
    <source>
        <dbReference type="ARBA" id="ARBA00022786"/>
    </source>
</evidence>
<dbReference type="GO" id="GO:1905670">
    <property type="term" value="P:TORC2 complex disassembly"/>
    <property type="evidence" value="ECO:0007669"/>
    <property type="project" value="UniProtKB-ARBA"/>
</dbReference>
<feature type="non-terminal residue" evidence="26">
    <location>
        <position position="1"/>
    </location>
</feature>
<keyword evidence="17" id="KW-0007">Acetylation</keyword>
<dbReference type="AlphaFoldDB" id="A0A7L3Y7E4"/>
<feature type="domain" description="MATH" evidence="25">
    <location>
        <begin position="386"/>
        <end position="531"/>
    </location>
</feature>
<evidence type="ECO:0000256" key="15">
    <source>
        <dbReference type="ARBA" id="ARBA00022833"/>
    </source>
</evidence>
<dbReference type="GO" id="GO:0043408">
    <property type="term" value="P:regulation of MAPK cascade"/>
    <property type="evidence" value="ECO:0007669"/>
    <property type="project" value="UniProtKB-ARBA"/>
</dbReference>
<evidence type="ECO:0000256" key="2">
    <source>
        <dbReference type="ARBA" id="ARBA00004496"/>
    </source>
</evidence>
<evidence type="ECO:0000259" key="24">
    <source>
        <dbReference type="PROSITE" id="PS50089"/>
    </source>
</evidence>
<evidence type="ECO:0000256" key="10">
    <source>
        <dbReference type="ARBA" id="ARBA00022703"/>
    </source>
</evidence>
<dbReference type="Pfam" id="PF00097">
    <property type="entry name" value="zf-C3HC4"/>
    <property type="match status" value="1"/>
</dbReference>
<name>A0A7L3Y7E4_9AVES</name>
<evidence type="ECO:0000256" key="22">
    <source>
        <dbReference type="ARBA" id="ARBA00078049"/>
    </source>
</evidence>
<dbReference type="InterPro" id="IPR012227">
    <property type="entry name" value="TNF_rcpt-assoc_TRAF_met"/>
</dbReference>
<dbReference type="InterPro" id="IPR013083">
    <property type="entry name" value="Znf_RING/FYVE/PHD"/>
</dbReference>
<keyword evidence="16" id="KW-0832">Ubl conjugation</keyword>
<evidence type="ECO:0000259" key="25">
    <source>
        <dbReference type="PROSITE" id="PS50144"/>
    </source>
</evidence>
<comment type="catalytic activity">
    <reaction evidence="1">
        <text>S-ubiquitinyl-[E2 ubiquitin-conjugating enzyme]-L-cysteine + [acceptor protein]-L-lysine = [E2 ubiquitin-conjugating enzyme]-L-cysteine + N(6)-ubiquitinyl-[acceptor protein]-L-lysine.</text>
        <dbReference type="EC" id="2.3.2.27"/>
    </reaction>
</comment>
<organism evidence="26 27">
    <name type="scientific">Calonectris borealis</name>
    <name type="common">Cory's shearwater</name>
    <dbReference type="NCBI Taxonomy" id="1323832"/>
    <lineage>
        <taxon>Eukaryota</taxon>
        <taxon>Metazoa</taxon>
        <taxon>Chordata</taxon>
        <taxon>Craniata</taxon>
        <taxon>Vertebrata</taxon>
        <taxon>Euteleostomi</taxon>
        <taxon>Archelosauria</taxon>
        <taxon>Archosauria</taxon>
        <taxon>Dinosauria</taxon>
        <taxon>Saurischia</taxon>
        <taxon>Theropoda</taxon>
        <taxon>Coelurosauria</taxon>
        <taxon>Aves</taxon>
        <taxon>Neognathae</taxon>
        <taxon>Neoaves</taxon>
        <taxon>Aequornithes</taxon>
        <taxon>Procellariiformes</taxon>
        <taxon>Procellariidae</taxon>
        <taxon>Calonectris</taxon>
    </lineage>
</organism>
<dbReference type="PANTHER" id="PTHR10131">
    <property type="entry name" value="TNF RECEPTOR ASSOCIATED FACTOR"/>
    <property type="match status" value="1"/>
</dbReference>
<evidence type="ECO:0000256" key="6">
    <source>
        <dbReference type="ARBA" id="ARBA00022490"/>
    </source>
</evidence>
<keyword evidence="11" id="KW-0479">Metal-binding</keyword>
<dbReference type="InterPro" id="IPR049342">
    <property type="entry name" value="TRAF1-6_MATH_dom"/>
</dbReference>
<evidence type="ECO:0000256" key="7">
    <source>
        <dbReference type="ARBA" id="ARBA00022499"/>
    </source>
</evidence>
<dbReference type="GO" id="GO:0010628">
    <property type="term" value="P:positive regulation of gene expression"/>
    <property type="evidence" value="ECO:0007669"/>
    <property type="project" value="UniProtKB-ARBA"/>
</dbReference>
<dbReference type="SUPFAM" id="SSF49599">
    <property type="entry name" value="TRAF domain-like"/>
    <property type="match status" value="1"/>
</dbReference>
<dbReference type="Gene3D" id="2.60.210.10">
    <property type="entry name" value="Apoptosis, Tumor Necrosis Factor Receptor Associated Protein 2, Chain A"/>
    <property type="match status" value="1"/>
</dbReference>
<dbReference type="SUPFAM" id="SSF57850">
    <property type="entry name" value="RING/U-box"/>
    <property type="match status" value="1"/>
</dbReference>
<evidence type="ECO:0000256" key="1">
    <source>
        <dbReference type="ARBA" id="ARBA00000900"/>
    </source>
</evidence>
<keyword evidence="8" id="KW-0597">Phosphoprotein</keyword>
<evidence type="ECO:0000256" key="3">
    <source>
        <dbReference type="ARBA" id="ARBA00004906"/>
    </source>
</evidence>
<feature type="domain" description="RING-type" evidence="24">
    <location>
        <begin position="34"/>
        <end position="72"/>
    </location>
</feature>
<evidence type="ECO:0000313" key="26">
    <source>
        <dbReference type="EMBL" id="NXV95709.1"/>
    </source>
</evidence>
<dbReference type="InterPro" id="IPR008974">
    <property type="entry name" value="TRAF-like"/>
</dbReference>
<dbReference type="InterPro" id="IPR002083">
    <property type="entry name" value="MATH/TRAF_dom"/>
</dbReference>
<dbReference type="Pfam" id="PF16673">
    <property type="entry name" value="TRAF_BIRC3_bd"/>
    <property type="match status" value="1"/>
</dbReference>
<dbReference type="PROSITE" id="PS00518">
    <property type="entry name" value="ZF_RING_1"/>
    <property type="match status" value="1"/>
</dbReference>
<dbReference type="Pfam" id="PF02176">
    <property type="entry name" value="zf-TRAF"/>
    <property type="match status" value="1"/>
</dbReference>
<keyword evidence="6" id="KW-0963">Cytoplasm</keyword>
<dbReference type="GO" id="GO:0042981">
    <property type="term" value="P:regulation of apoptotic process"/>
    <property type="evidence" value="ECO:0007669"/>
    <property type="project" value="InterPro"/>
</dbReference>
<keyword evidence="12" id="KW-0677">Repeat</keyword>
<dbReference type="GO" id="GO:0043235">
    <property type="term" value="C:receptor complex"/>
    <property type="evidence" value="ECO:0007669"/>
    <property type="project" value="UniProtKB-ARBA"/>
</dbReference>
<evidence type="ECO:0000256" key="5">
    <source>
        <dbReference type="ARBA" id="ARBA00012483"/>
    </source>
</evidence>
<dbReference type="PROSITE" id="PS50089">
    <property type="entry name" value="ZF_RING_2"/>
    <property type="match status" value="1"/>
</dbReference>
<keyword evidence="10" id="KW-0053">Apoptosis</keyword>
<reference evidence="26 27" key="1">
    <citation type="submission" date="2019-09" db="EMBL/GenBank/DDBJ databases">
        <title>Bird 10,000 Genomes (B10K) Project - Family phase.</title>
        <authorList>
            <person name="Zhang G."/>
        </authorList>
    </citation>
    <scope>NUCLEOTIDE SEQUENCE [LARGE SCALE GENOMIC DNA]</scope>
    <source>
        <strain evidence="26">OUT-0025</strain>
        <tissue evidence="26">Blood</tissue>
    </source>
</reference>
<evidence type="ECO:0000256" key="16">
    <source>
        <dbReference type="ARBA" id="ARBA00022843"/>
    </source>
</evidence>
<comment type="pathway">
    <text evidence="3">Protein modification; protein ubiquitination.</text>
</comment>
<dbReference type="PIRSF" id="PIRSF015614">
    <property type="entry name" value="TRAF"/>
    <property type="match status" value="1"/>
</dbReference>
<dbReference type="GO" id="GO:1990604">
    <property type="term" value="C:IRE1-TRAF2-ASK1 complex"/>
    <property type="evidence" value="ECO:0007669"/>
    <property type="project" value="UniProtKB-ARBA"/>
</dbReference>
<evidence type="ECO:0000313" key="27">
    <source>
        <dbReference type="Proteomes" id="UP000535403"/>
    </source>
</evidence>
<dbReference type="GO" id="GO:0005829">
    <property type="term" value="C:cytosol"/>
    <property type="evidence" value="ECO:0007669"/>
    <property type="project" value="InterPro"/>
</dbReference>
<evidence type="ECO:0000256" key="13">
    <source>
        <dbReference type="ARBA" id="ARBA00022771"/>
    </source>
</evidence>
<dbReference type="FunFam" id="3.30.40.10:FF:000189">
    <property type="entry name" value="TNF receptor-associated factor"/>
    <property type="match status" value="1"/>
</dbReference>
<keyword evidence="15" id="KW-0862">Zinc</keyword>
<dbReference type="GO" id="GO:0030674">
    <property type="term" value="F:protein-macromolecule adaptor activity"/>
    <property type="evidence" value="ECO:0007669"/>
    <property type="project" value="UniProtKB-ARBA"/>
</dbReference>
<protein>
    <recommendedName>
        <fullName evidence="20">TNF receptor-associated factor 2</fullName>
        <ecNumber evidence="5">2.3.2.27</ecNumber>
    </recommendedName>
    <alternativeName>
        <fullName evidence="22">E3 ubiquitin-protein ligase TRAF2</fullName>
    </alternativeName>
    <alternativeName>
        <fullName evidence="21">RING-type E3 ubiquitin transferase TRAF2</fullName>
    </alternativeName>
</protein>
<dbReference type="Gene3D" id="1.20.5.170">
    <property type="match status" value="1"/>
</dbReference>
<gene>
    <name evidence="26" type="primary">Traf2_1</name>
    <name evidence="26" type="ORF">CALBOR_R04411</name>
</gene>
<evidence type="ECO:0000256" key="19">
    <source>
        <dbReference type="ARBA" id="ARBA00023121"/>
    </source>
</evidence>
<dbReference type="GO" id="GO:0005164">
    <property type="term" value="F:tumor necrosis factor receptor binding"/>
    <property type="evidence" value="ECO:0007669"/>
    <property type="project" value="InterPro"/>
</dbReference>
<dbReference type="InterPro" id="IPR018957">
    <property type="entry name" value="Znf_C3HC4_RING-type"/>
</dbReference>
<dbReference type="Pfam" id="PF21355">
    <property type="entry name" value="TRAF-mep_MATH"/>
    <property type="match status" value="1"/>
</dbReference>
<comment type="subcellular location">
    <subcellularLocation>
        <location evidence="2">Cytoplasm</location>
    </subcellularLocation>
</comment>
<dbReference type="SUPFAM" id="SSF57953">
    <property type="entry name" value="Trimerization domain of TRAF"/>
    <property type="match status" value="1"/>
</dbReference>
<dbReference type="GO" id="GO:0006915">
    <property type="term" value="P:apoptotic process"/>
    <property type="evidence" value="ECO:0007669"/>
    <property type="project" value="UniProtKB-KW"/>
</dbReference>
<evidence type="ECO:0000256" key="9">
    <source>
        <dbReference type="ARBA" id="ARBA00022679"/>
    </source>
</evidence>
<dbReference type="InterPro" id="IPR049441">
    <property type="entry name" value="TRAF2_Znf"/>
</dbReference>
<dbReference type="GO" id="GO:0043123">
    <property type="term" value="P:positive regulation of canonical NF-kappaB signal transduction"/>
    <property type="evidence" value="ECO:0007669"/>
    <property type="project" value="TreeGrafter"/>
</dbReference>
<comment type="caution">
    <text evidence="26">The sequence shown here is derived from an EMBL/GenBank/DDBJ whole genome shotgun (WGS) entry which is preliminary data.</text>
</comment>
<evidence type="ECO:0000256" key="23">
    <source>
        <dbReference type="PROSITE-ProRule" id="PRU00175"/>
    </source>
</evidence>
<dbReference type="GO" id="GO:0061630">
    <property type="term" value="F:ubiquitin protein ligase activity"/>
    <property type="evidence" value="ECO:0007669"/>
    <property type="project" value="UniProtKB-EC"/>
</dbReference>
<dbReference type="EC" id="2.3.2.27" evidence="5"/>
<dbReference type="CDD" id="cd16639">
    <property type="entry name" value="RING-HC_TRAF2"/>
    <property type="match status" value="1"/>
</dbReference>
<dbReference type="InterPro" id="IPR032070">
    <property type="entry name" value="TRAF_BIRC3-bd"/>
</dbReference>
<keyword evidence="13 23" id="KW-0863">Zinc-finger</keyword>
<keyword evidence="19" id="KW-0446">Lipid-binding</keyword>
<evidence type="ECO:0000256" key="12">
    <source>
        <dbReference type="ARBA" id="ARBA00022737"/>
    </source>
</evidence>
<dbReference type="FunFam" id="2.60.210.10:FF:000035">
    <property type="entry name" value="TNF receptor-associated factor 2"/>
    <property type="match status" value="1"/>
</dbReference>
<keyword evidence="14" id="KW-0833">Ubl conjugation pathway</keyword>
<dbReference type="InterPro" id="IPR001841">
    <property type="entry name" value="Znf_RING"/>
</dbReference>
<dbReference type="GO" id="GO:1905669">
    <property type="term" value="P:TORC1 complex assembly"/>
    <property type="evidence" value="ECO:0007669"/>
    <property type="project" value="UniProtKB-ARBA"/>
</dbReference>
<evidence type="ECO:0000256" key="4">
    <source>
        <dbReference type="ARBA" id="ARBA00006608"/>
    </source>
</evidence>
<feature type="non-terminal residue" evidence="26">
    <location>
        <position position="536"/>
    </location>
</feature>
<dbReference type="PANTHER" id="PTHR10131:SF21">
    <property type="entry name" value="TNF RECEPTOR-ASSOCIATED FACTOR 2"/>
    <property type="match status" value="1"/>
</dbReference>
<dbReference type="InterPro" id="IPR027133">
    <property type="entry name" value="TRAF2_RING-HC"/>
</dbReference>
<dbReference type="GO" id="GO:0033209">
    <property type="term" value="P:tumor necrosis factor-mediated signaling pathway"/>
    <property type="evidence" value="ECO:0007669"/>
    <property type="project" value="InterPro"/>
</dbReference>
<dbReference type="InterPro" id="IPR017907">
    <property type="entry name" value="Znf_RING_CS"/>
</dbReference>
<dbReference type="EMBL" id="VZUG01033111">
    <property type="protein sequence ID" value="NXV95709.1"/>
    <property type="molecule type" value="Genomic_DNA"/>
</dbReference>
<dbReference type="PROSITE" id="PS50144">
    <property type="entry name" value="MATH"/>
    <property type="match status" value="1"/>
</dbReference>
<proteinExistence type="inferred from homology"/>
<evidence type="ECO:0000256" key="8">
    <source>
        <dbReference type="ARBA" id="ARBA00022553"/>
    </source>
</evidence>
<dbReference type="Proteomes" id="UP000535403">
    <property type="component" value="Unassembled WGS sequence"/>
</dbReference>
<evidence type="ECO:0000256" key="21">
    <source>
        <dbReference type="ARBA" id="ARBA00076265"/>
    </source>
</evidence>
<dbReference type="FunFam" id="1.20.5.170:FF:000035">
    <property type="entry name" value="TNF receptor-associated factor"/>
    <property type="match status" value="1"/>
</dbReference>